<organism evidence="1">
    <name type="scientific">Ixodes ricinus</name>
    <name type="common">Common tick</name>
    <name type="synonym">Acarus ricinus</name>
    <dbReference type="NCBI Taxonomy" id="34613"/>
    <lineage>
        <taxon>Eukaryota</taxon>
        <taxon>Metazoa</taxon>
        <taxon>Ecdysozoa</taxon>
        <taxon>Arthropoda</taxon>
        <taxon>Chelicerata</taxon>
        <taxon>Arachnida</taxon>
        <taxon>Acari</taxon>
        <taxon>Parasitiformes</taxon>
        <taxon>Ixodida</taxon>
        <taxon>Ixodoidea</taxon>
        <taxon>Ixodidae</taxon>
        <taxon>Ixodinae</taxon>
        <taxon>Ixodes</taxon>
    </lineage>
</organism>
<reference evidence="1" key="1">
    <citation type="submission" date="2019-12" db="EMBL/GenBank/DDBJ databases">
        <title>An insight into the sialome of adult female Ixodes ricinus ticks feeding for 6 days.</title>
        <authorList>
            <person name="Perner J."/>
            <person name="Ribeiro J.M.C."/>
        </authorList>
    </citation>
    <scope>NUCLEOTIDE SEQUENCE</scope>
    <source>
        <strain evidence="1">Semi-engorged</strain>
        <tissue evidence="1">Salivary glands</tissue>
    </source>
</reference>
<name>A0A6B0U5U6_IXORI</name>
<protein>
    <submittedName>
        <fullName evidence="1">Putative secreted protein</fullName>
    </submittedName>
</protein>
<proteinExistence type="predicted"/>
<evidence type="ECO:0000313" key="1">
    <source>
        <dbReference type="EMBL" id="MXU87028.1"/>
    </source>
</evidence>
<sequence length="94" mass="10639">MSWRRRLVLCSQFKVVPYAACVGFPCGRRCTLHLSKSNGNTVVRGHDSGVTISIDKRRGTKRQLAYCRRRPTLSQRHSPFSIFRAVGPPQLLTP</sequence>
<dbReference type="AlphaFoldDB" id="A0A6B0U5U6"/>
<accession>A0A6B0U5U6</accession>
<dbReference type="EMBL" id="GIFC01004945">
    <property type="protein sequence ID" value="MXU87028.1"/>
    <property type="molecule type" value="Transcribed_RNA"/>
</dbReference>